<evidence type="ECO:0000313" key="3">
    <source>
        <dbReference type="Proteomes" id="UP000001611"/>
    </source>
</evidence>
<dbReference type="InParanoid" id="G2XFL7"/>
<feature type="domain" description="MULE transposase" evidence="1">
    <location>
        <begin position="27"/>
        <end position="71"/>
    </location>
</feature>
<dbReference type="EMBL" id="DS572717">
    <property type="protein sequence ID" value="EGY18615.1"/>
    <property type="molecule type" value="Genomic_DNA"/>
</dbReference>
<dbReference type="Proteomes" id="UP000001611">
    <property type="component" value="Chromosome 4"/>
</dbReference>
<gene>
    <name evidence="2" type="ORF">VDAG_09141</name>
</gene>
<accession>G2XFL7</accession>
<evidence type="ECO:0000259" key="1">
    <source>
        <dbReference type="Pfam" id="PF10551"/>
    </source>
</evidence>
<keyword evidence="3" id="KW-1185">Reference proteome</keyword>
<dbReference type="AlphaFoldDB" id="G2XFL7"/>
<dbReference type="KEGG" id="vda:VDAG_09141"/>
<dbReference type="STRING" id="498257.G2XFL7"/>
<organism evidence="2 3">
    <name type="scientific">Verticillium dahliae (strain VdLs.17 / ATCC MYA-4575 / FGSC 10137)</name>
    <name type="common">Verticillium wilt</name>
    <dbReference type="NCBI Taxonomy" id="498257"/>
    <lineage>
        <taxon>Eukaryota</taxon>
        <taxon>Fungi</taxon>
        <taxon>Dikarya</taxon>
        <taxon>Ascomycota</taxon>
        <taxon>Pezizomycotina</taxon>
        <taxon>Sordariomycetes</taxon>
        <taxon>Hypocreomycetidae</taxon>
        <taxon>Glomerellales</taxon>
        <taxon>Plectosphaerellaceae</taxon>
        <taxon>Verticillium</taxon>
    </lineage>
</organism>
<evidence type="ECO:0000313" key="2">
    <source>
        <dbReference type="EMBL" id="EGY18615.1"/>
    </source>
</evidence>
<dbReference type="RefSeq" id="XP_009653738.1">
    <property type="nucleotide sequence ID" value="XM_009655443.1"/>
</dbReference>
<dbReference type="HOGENOM" id="CLU_1541291_0_0_1"/>
<proteinExistence type="predicted"/>
<protein>
    <recommendedName>
        <fullName evidence="1">MULE transposase domain-containing protein</fullName>
    </recommendedName>
</protein>
<dbReference type="GeneID" id="20710604"/>
<sequence length="174" mass="20383">MACFYRWRAAGEACAFPRHVHRVGIGQLVEQHSIRQPDVIVADFDGQMKATLNDQFPDAQQQMCIHHINSNVLLKSKQKWVKAQSSRSIHTPTTEAIPHSYRGVLIVWKLVLFAETEEAHEKAWGNLCKEFDDQRAILRYLHGTYMPVRAQWARCFIRKYRNFGIPRHIWDRSK</sequence>
<name>G2XFL7_VERDV</name>
<dbReference type="eggNOG" id="ENOG502QVJ3">
    <property type="taxonomic scope" value="Eukaryota"/>
</dbReference>
<dbReference type="InterPro" id="IPR018289">
    <property type="entry name" value="MULE_transposase_dom"/>
</dbReference>
<reference evidence="2 3" key="1">
    <citation type="submission" date="2008-03" db="EMBL/GenBank/DDBJ databases">
        <title>The Genome Sequence of Verticillium dahliae VdLs.17.</title>
        <authorList>
            <consortium name="The Broad Institute Genome Sequencing Platform"/>
            <person name="Ma L.-J.J."/>
            <person name="Klosterman S.J."/>
            <person name="Subbarao K."/>
            <person name="Dobinson K."/>
            <person name="Veronese P."/>
            <person name="Kang S."/>
            <person name="Gold S.E."/>
            <person name="Young S."/>
            <person name="Jaffe D."/>
            <person name="Gnerre S."/>
            <person name="Berlin A."/>
            <person name="Heiman D."/>
            <person name="Hepburn T."/>
            <person name="Sykes S."/>
            <person name="Alvarado L."/>
            <person name="Kodira C.D."/>
            <person name="Lander E."/>
            <person name="Galagan J."/>
            <person name="Nusbaum C."/>
            <person name="Birren B."/>
        </authorList>
    </citation>
    <scope>NUCLEOTIDE SEQUENCE [LARGE SCALE GENOMIC DNA]</scope>
    <source>
        <strain evidence="3">VdLs.17 / ATCC MYA-4575 / FGSC 10137</strain>
    </source>
</reference>
<dbReference type="Pfam" id="PF10551">
    <property type="entry name" value="MULE"/>
    <property type="match status" value="1"/>
</dbReference>